<evidence type="ECO:0000313" key="1">
    <source>
        <dbReference type="EMBL" id="QSS50270.1"/>
    </source>
</evidence>
<evidence type="ECO:0000313" key="2">
    <source>
        <dbReference type="Proteomes" id="UP000663419"/>
    </source>
</evidence>
<proteinExistence type="predicted"/>
<dbReference type="Proteomes" id="UP000663419">
    <property type="component" value="Chromosome 1"/>
</dbReference>
<dbReference type="EMBL" id="CP069102">
    <property type="protein sequence ID" value="QSS50270.1"/>
    <property type="molecule type" value="Genomic_DNA"/>
</dbReference>
<dbReference type="VEuPathDB" id="FungiDB:I7I53_10900"/>
<gene>
    <name evidence="1" type="ORF">I7I53_10900</name>
</gene>
<name>A0A8A1L9G8_AJEC8</name>
<dbReference type="AlphaFoldDB" id="A0A8A1L9G8"/>
<organism evidence="1 2">
    <name type="scientific">Ajellomyces capsulatus (strain H88)</name>
    <name type="common">Darling's disease fungus</name>
    <name type="synonym">Histoplasma capsulatum</name>
    <dbReference type="NCBI Taxonomy" id="544711"/>
    <lineage>
        <taxon>Eukaryota</taxon>
        <taxon>Fungi</taxon>
        <taxon>Dikarya</taxon>
        <taxon>Ascomycota</taxon>
        <taxon>Pezizomycotina</taxon>
        <taxon>Eurotiomycetes</taxon>
        <taxon>Eurotiomycetidae</taxon>
        <taxon>Onygenales</taxon>
        <taxon>Ajellomycetaceae</taxon>
        <taxon>Histoplasma</taxon>
    </lineage>
</organism>
<reference evidence="1" key="1">
    <citation type="submission" date="2021-01" db="EMBL/GenBank/DDBJ databases">
        <title>Chromosome-level genome assembly of a human fungal pathogen reveals clustering of transcriptionally co-regulated genes.</title>
        <authorList>
            <person name="Voorhies M."/>
            <person name="Cohen S."/>
            <person name="Shea T.P."/>
            <person name="Petrus S."/>
            <person name="Munoz J.F."/>
            <person name="Poplawski S."/>
            <person name="Goldman W.E."/>
            <person name="Michael T."/>
            <person name="Cuomo C.A."/>
            <person name="Sil A."/>
            <person name="Beyhan S."/>
        </authorList>
    </citation>
    <scope>NUCLEOTIDE SEQUENCE</scope>
    <source>
        <strain evidence="1">H88</strain>
    </source>
</reference>
<accession>A0A8A1L9G8</accession>
<sequence>MLASCGHTKTFKLTERFSNMEATRCLHYHHLHCLLQIQDFPIHGISSKPRLQHILQFIIQRQDNTVQHFIKFFRY</sequence>
<protein>
    <submittedName>
        <fullName evidence="1">Uncharacterized protein</fullName>
    </submittedName>
</protein>